<protein>
    <submittedName>
        <fullName evidence="4">DUF4976 domain-containing protein</fullName>
    </submittedName>
</protein>
<dbReference type="Pfam" id="PF00884">
    <property type="entry name" value="Sulfatase"/>
    <property type="match status" value="1"/>
</dbReference>
<dbReference type="PANTHER" id="PTHR45953">
    <property type="entry name" value="IDURONATE 2-SULFATASE"/>
    <property type="match status" value="1"/>
</dbReference>
<dbReference type="EMBL" id="VDCQ01000007">
    <property type="protein sequence ID" value="TNJ66982.1"/>
    <property type="molecule type" value="Genomic_DNA"/>
</dbReference>
<dbReference type="GO" id="GO:0008484">
    <property type="term" value="F:sulfuric ester hydrolase activity"/>
    <property type="evidence" value="ECO:0007669"/>
    <property type="project" value="TreeGrafter"/>
</dbReference>
<dbReference type="SUPFAM" id="SSF53649">
    <property type="entry name" value="Alkaline phosphatase-like"/>
    <property type="match status" value="1"/>
</dbReference>
<name>A0A5C4TDQ8_9BACL</name>
<keyword evidence="1" id="KW-0479">Metal-binding</keyword>
<reference evidence="4 5" key="1">
    <citation type="submission" date="2019-05" db="EMBL/GenBank/DDBJ databases">
        <title>We sequenced the genome of Paenibacillus hemerocallicola KCTC 33185 for further insight into its adaptation and study the phylogeny of Paenibacillus.</title>
        <authorList>
            <person name="Narsing Rao M.P."/>
        </authorList>
    </citation>
    <scope>NUCLEOTIDE SEQUENCE [LARGE SCALE GENOMIC DNA]</scope>
    <source>
        <strain evidence="4 5">KCTC 33185</strain>
    </source>
</reference>
<keyword evidence="5" id="KW-1185">Reference proteome</keyword>
<evidence type="ECO:0000313" key="5">
    <source>
        <dbReference type="Proteomes" id="UP000307943"/>
    </source>
</evidence>
<dbReference type="PANTHER" id="PTHR45953:SF1">
    <property type="entry name" value="IDURONATE 2-SULFATASE"/>
    <property type="match status" value="1"/>
</dbReference>
<keyword evidence="2" id="KW-0378">Hydrolase</keyword>
<evidence type="ECO:0000259" key="3">
    <source>
        <dbReference type="Pfam" id="PF00884"/>
    </source>
</evidence>
<proteinExistence type="predicted"/>
<organism evidence="4 5">
    <name type="scientific">Paenibacillus hemerocallicola</name>
    <dbReference type="NCBI Taxonomy" id="1172614"/>
    <lineage>
        <taxon>Bacteria</taxon>
        <taxon>Bacillati</taxon>
        <taxon>Bacillota</taxon>
        <taxon>Bacilli</taxon>
        <taxon>Bacillales</taxon>
        <taxon>Paenibacillaceae</taxon>
        <taxon>Paenibacillus</taxon>
    </lineage>
</organism>
<dbReference type="InterPro" id="IPR000917">
    <property type="entry name" value="Sulfatase_N"/>
</dbReference>
<evidence type="ECO:0000256" key="2">
    <source>
        <dbReference type="ARBA" id="ARBA00022801"/>
    </source>
</evidence>
<dbReference type="GO" id="GO:0046872">
    <property type="term" value="F:metal ion binding"/>
    <property type="evidence" value="ECO:0007669"/>
    <property type="project" value="UniProtKB-KW"/>
</dbReference>
<dbReference type="Proteomes" id="UP000307943">
    <property type="component" value="Unassembled WGS sequence"/>
</dbReference>
<dbReference type="GO" id="GO:0005737">
    <property type="term" value="C:cytoplasm"/>
    <property type="evidence" value="ECO:0007669"/>
    <property type="project" value="TreeGrafter"/>
</dbReference>
<sequence length="484" mass="56140">MQQTDKPNLILIMTDQQRADTIRAHGYSHMHTPNLDRLAERAISFTRSFCSGVTCVASRSALFTGMYAHNTGVYGFNDWSHQRSWVHDLADAGYHCVNIGKMHVCPRDERLGFHERVIVENPTSRFAELGKSDDEWGRHLSLNKQNRPQDRHLTDPDWHAKHQGVPWHLDEHLHSDVFIGNSALAWIQRHRPKQPVFLQIGFTGPHEPYDPLPRHYELYKNRNVPTAVWKDGELDGKPPQHLAHQGLHYRIKHESTIDMAGASDDEMTEMRRHYYAKVTTIDEKIGEIMNALEENGYLQHAIVIFTSDHGDMLGDHRLPYKWLMYDSVVNVPLIVWDSSSQDGTRVDDLVSLMDIGPTLLEAAGVPVPPYMEGKSLLGYTQGRPPEPERYVFCEDNYLTMVRSSRYKLVHYTGQEENGELYDLQHDPHELNNLFHRSEFVAVKQELKEALLRWILRSTYRTTGYKTKSMRGPRWWPIQPPYRLH</sequence>
<dbReference type="RefSeq" id="WP_139601467.1">
    <property type="nucleotide sequence ID" value="NZ_VDCQ01000007.1"/>
</dbReference>
<evidence type="ECO:0000256" key="1">
    <source>
        <dbReference type="ARBA" id="ARBA00022723"/>
    </source>
</evidence>
<feature type="domain" description="Sulfatase N-terminal" evidence="3">
    <location>
        <begin position="7"/>
        <end position="365"/>
    </location>
</feature>
<comment type="caution">
    <text evidence="4">The sequence shown here is derived from an EMBL/GenBank/DDBJ whole genome shotgun (WGS) entry which is preliminary data.</text>
</comment>
<dbReference type="OrthoDB" id="9762324at2"/>
<dbReference type="Gene3D" id="3.40.720.10">
    <property type="entry name" value="Alkaline Phosphatase, subunit A"/>
    <property type="match status" value="1"/>
</dbReference>
<gene>
    <name evidence="4" type="ORF">FE784_07210</name>
</gene>
<dbReference type="InterPro" id="IPR017850">
    <property type="entry name" value="Alkaline_phosphatase_core_sf"/>
</dbReference>
<evidence type="ECO:0000313" key="4">
    <source>
        <dbReference type="EMBL" id="TNJ66982.1"/>
    </source>
</evidence>
<accession>A0A5C4TDQ8</accession>
<dbReference type="AlphaFoldDB" id="A0A5C4TDQ8"/>